<proteinExistence type="predicted"/>
<feature type="compositionally biased region" description="Basic and acidic residues" evidence="1">
    <location>
        <begin position="24"/>
        <end position="38"/>
    </location>
</feature>
<evidence type="ECO:0000256" key="1">
    <source>
        <dbReference type="SAM" id="MobiDB-lite"/>
    </source>
</evidence>
<dbReference type="OrthoDB" id="5918726at2"/>
<dbReference type="AlphaFoldDB" id="A0A1Y6DB37"/>
<feature type="region of interest" description="Disordered" evidence="1">
    <location>
        <begin position="270"/>
        <end position="292"/>
    </location>
</feature>
<accession>A0A1Y6DB37</accession>
<dbReference type="Proteomes" id="UP000192923">
    <property type="component" value="Unassembled WGS sequence"/>
</dbReference>
<dbReference type="EMBL" id="FXAM01000005">
    <property type="protein sequence ID" value="SMF97823.1"/>
    <property type="molecule type" value="Genomic_DNA"/>
</dbReference>
<reference evidence="2 3" key="1">
    <citation type="submission" date="2016-12" db="EMBL/GenBank/DDBJ databases">
        <authorList>
            <person name="Song W.-J."/>
            <person name="Kurnit D.M."/>
        </authorList>
    </citation>
    <scope>NUCLEOTIDE SEQUENCE [LARGE SCALE GENOMIC DNA]</scope>
    <source>
        <strain evidence="2 3">175</strain>
    </source>
</reference>
<keyword evidence="3" id="KW-1185">Reference proteome</keyword>
<protein>
    <submittedName>
        <fullName evidence="2">Uncharacterized protein</fullName>
    </submittedName>
</protein>
<evidence type="ECO:0000313" key="2">
    <source>
        <dbReference type="EMBL" id="SMF97823.1"/>
    </source>
</evidence>
<name>A0A1Y6DB37_9GAMM</name>
<feature type="compositionally biased region" description="Basic residues" evidence="1">
    <location>
        <begin position="200"/>
        <end position="215"/>
    </location>
</feature>
<dbReference type="RefSeq" id="WP_125469202.1">
    <property type="nucleotide sequence ID" value="NZ_FXAM01000005.1"/>
</dbReference>
<organism evidence="2 3">
    <name type="scientific">Methylomagnum ishizawai</name>
    <dbReference type="NCBI Taxonomy" id="1760988"/>
    <lineage>
        <taxon>Bacteria</taxon>
        <taxon>Pseudomonadati</taxon>
        <taxon>Pseudomonadota</taxon>
        <taxon>Gammaproteobacteria</taxon>
        <taxon>Methylococcales</taxon>
        <taxon>Methylococcaceae</taxon>
        <taxon>Methylomagnum</taxon>
    </lineage>
</organism>
<evidence type="ECO:0000313" key="3">
    <source>
        <dbReference type="Proteomes" id="UP000192923"/>
    </source>
</evidence>
<feature type="region of interest" description="Disordered" evidence="1">
    <location>
        <begin position="1"/>
        <end position="41"/>
    </location>
</feature>
<gene>
    <name evidence="2" type="ORF">SAMN02949497_4792</name>
</gene>
<sequence>MDGCNSSTAIAGPKPGRPKSGNRCGHDPQRPRPFEPPKNHANRPLILRRIIERIRDYFRDPSTLPTLNAANRSARQQRTERREACCSLLGALMHYTDLVTLRVGIPQADGSMAGIPMETKRDAEGRALVIGLAERAGLTVRRAWRSIADLKRAGIITVHPRCAKLDDVTYKGFAAIRAINRQLFNALGLGQWLEHERRKAAERRRDKHDKDKKRKLIEMGRELMAATALMGGKRKPKAGASATDTGKTDRPKTENDNAAEAFFAYAHDFLGKKPQPEPAPQPERQATATNPTLELAKRLMQEQPGLSQMEAIEKALQWSGAKPDTS</sequence>
<feature type="region of interest" description="Disordered" evidence="1">
    <location>
        <begin position="197"/>
        <end position="254"/>
    </location>
</feature>